<dbReference type="HAMAP" id="MF_00014">
    <property type="entry name" value="Ribosome_mat_RimM"/>
    <property type="match status" value="1"/>
</dbReference>
<evidence type="ECO:0000313" key="8">
    <source>
        <dbReference type="EMBL" id="HIX81671.1"/>
    </source>
</evidence>
<dbReference type="EMBL" id="DXET01000147">
    <property type="protein sequence ID" value="HIX81671.1"/>
    <property type="molecule type" value="Genomic_DNA"/>
</dbReference>
<protein>
    <recommendedName>
        <fullName evidence="5">Ribosome maturation factor RimM</fullName>
    </recommendedName>
</protein>
<keyword evidence="4 5" id="KW-0143">Chaperone</keyword>
<comment type="similarity">
    <text evidence="5">Belongs to the RimM family.</text>
</comment>
<dbReference type="GO" id="GO:0006364">
    <property type="term" value="P:rRNA processing"/>
    <property type="evidence" value="ECO:0007669"/>
    <property type="project" value="UniProtKB-UniRule"/>
</dbReference>
<comment type="domain">
    <text evidence="5">The PRC barrel domain binds ribosomal protein uS19.</text>
</comment>
<reference evidence="8" key="2">
    <citation type="submission" date="2021-04" db="EMBL/GenBank/DDBJ databases">
        <authorList>
            <person name="Gilroy R."/>
        </authorList>
    </citation>
    <scope>NUCLEOTIDE SEQUENCE</scope>
    <source>
        <strain evidence="8">ChiGjej1B1-14440</strain>
    </source>
</reference>
<keyword evidence="3 5" id="KW-0698">rRNA processing</keyword>
<dbReference type="AlphaFoldDB" id="A0A9D2BML7"/>
<dbReference type="Pfam" id="PF24986">
    <property type="entry name" value="PRC_RimM"/>
    <property type="match status" value="1"/>
</dbReference>
<evidence type="ECO:0000256" key="2">
    <source>
        <dbReference type="ARBA" id="ARBA00022517"/>
    </source>
</evidence>
<reference evidence="8" key="1">
    <citation type="journal article" date="2021" name="PeerJ">
        <title>Extensive microbial diversity within the chicken gut microbiome revealed by metagenomics and culture.</title>
        <authorList>
            <person name="Gilroy R."/>
            <person name="Ravi A."/>
            <person name="Getino M."/>
            <person name="Pursley I."/>
            <person name="Horton D.L."/>
            <person name="Alikhan N.F."/>
            <person name="Baker D."/>
            <person name="Gharbi K."/>
            <person name="Hall N."/>
            <person name="Watson M."/>
            <person name="Adriaenssens E.M."/>
            <person name="Foster-Nyarko E."/>
            <person name="Jarju S."/>
            <person name="Secka A."/>
            <person name="Antonio M."/>
            <person name="Oren A."/>
            <person name="Chaudhuri R.R."/>
            <person name="La Ragione R."/>
            <person name="Hildebrand F."/>
            <person name="Pallen M.J."/>
        </authorList>
    </citation>
    <scope>NUCLEOTIDE SEQUENCE</scope>
    <source>
        <strain evidence="8">ChiGjej1B1-14440</strain>
    </source>
</reference>
<organism evidence="8 9">
    <name type="scientific">Candidatus Erysipelatoclostridium merdavium</name>
    <dbReference type="NCBI Taxonomy" id="2838566"/>
    <lineage>
        <taxon>Bacteria</taxon>
        <taxon>Bacillati</taxon>
        <taxon>Bacillota</taxon>
        <taxon>Erysipelotrichia</taxon>
        <taxon>Erysipelotrichales</taxon>
        <taxon>Erysipelotrichales incertae sedis</taxon>
    </lineage>
</organism>
<keyword evidence="1 5" id="KW-0963">Cytoplasm</keyword>
<feature type="domain" description="RimM N-terminal" evidence="6">
    <location>
        <begin position="6"/>
        <end position="87"/>
    </location>
</feature>
<dbReference type="InterPro" id="IPR009000">
    <property type="entry name" value="Transl_B-barrel_sf"/>
</dbReference>
<dbReference type="SUPFAM" id="SSF50346">
    <property type="entry name" value="PRC-barrel domain"/>
    <property type="match status" value="1"/>
</dbReference>
<dbReference type="Proteomes" id="UP000886724">
    <property type="component" value="Unassembled WGS sequence"/>
</dbReference>
<dbReference type="InterPro" id="IPR011961">
    <property type="entry name" value="RimM"/>
</dbReference>
<dbReference type="GO" id="GO:0005840">
    <property type="term" value="C:ribosome"/>
    <property type="evidence" value="ECO:0007669"/>
    <property type="project" value="InterPro"/>
</dbReference>
<accession>A0A9D2BML7</accession>
<dbReference type="SUPFAM" id="SSF50447">
    <property type="entry name" value="Translation proteins"/>
    <property type="match status" value="1"/>
</dbReference>
<dbReference type="NCBIfam" id="TIGR02273">
    <property type="entry name" value="16S_RimM"/>
    <property type="match status" value="1"/>
</dbReference>
<evidence type="ECO:0000256" key="5">
    <source>
        <dbReference type="HAMAP-Rule" id="MF_00014"/>
    </source>
</evidence>
<dbReference type="Gene3D" id="2.30.30.240">
    <property type="entry name" value="PRC-barrel domain"/>
    <property type="match status" value="1"/>
</dbReference>
<dbReference type="GO" id="GO:0005737">
    <property type="term" value="C:cytoplasm"/>
    <property type="evidence" value="ECO:0007669"/>
    <property type="project" value="UniProtKB-SubCell"/>
</dbReference>
<proteinExistence type="inferred from homology"/>
<evidence type="ECO:0000256" key="4">
    <source>
        <dbReference type="ARBA" id="ARBA00023186"/>
    </source>
</evidence>
<evidence type="ECO:0000313" key="9">
    <source>
        <dbReference type="Proteomes" id="UP000886724"/>
    </source>
</evidence>
<dbReference type="Gene3D" id="2.40.30.60">
    <property type="entry name" value="RimM"/>
    <property type="match status" value="1"/>
</dbReference>
<dbReference type="InterPro" id="IPR056792">
    <property type="entry name" value="PRC_RimM"/>
</dbReference>
<comment type="subcellular location">
    <subcellularLocation>
        <location evidence="5">Cytoplasm</location>
    </subcellularLocation>
</comment>
<dbReference type="GO" id="GO:0043022">
    <property type="term" value="F:ribosome binding"/>
    <property type="evidence" value="ECO:0007669"/>
    <property type="project" value="InterPro"/>
</dbReference>
<dbReference type="InterPro" id="IPR002676">
    <property type="entry name" value="RimM_N"/>
</dbReference>
<gene>
    <name evidence="5 8" type="primary">rimM</name>
    <name evidence="8" type="ORF">H9980_06835</name>
</gene>
<dbReference type="GO" id="GO:0042274">
    <property type="term" value="P:ribosomal small subunit biogenesis"/>
    <property type="evidence" value="ECO:0007669"/>
    <property type="project" value="UniProtKB-UniRule"/>
</dbReference>
<comment type="subunit">
    <text evidence="5">Binds ribosomal protein uS19.</text>
</comment>
<comment type="function">
    <text evidence="5">An accessory protein needed during the final step in the assembly of 30S ribosomal subunit, possibly for assembly of the head region. Essential for efficient processing of 16S rRNA. May be needed both before and after RbfA during the maturation of 16S rRNA. It has affinity for free ribosomal 30S subunits but not for 70S ribosomes.</text>
</comment>
<name>A0A9D2BML7_9FIRM</name>
<evidence type="ECO:0000259" key="6">
    <source>
        <dbReference type="Pfam" id="PF01782"/>
    </source>
</evidence>
<evidence type="ECO:0000256" key="3">
    <source>
        <dbReference type="ARBA" id="ARBA00022552"/>
    </source>
</evidence>
<dbReference type="PANTHER" id="PTHR33692:SF1">
    <property type="entry name" value="RIBOSOME MATURATION FACTOR RIMM"/>
    <property type="match status" value="1"/>
</dbReference>
<comment type="caution">
    <text evidence="8">The sequence shown here is derived from an EMBL/GenBank/DDBJ whole genome shotgun (WGS) entry which is preliminary data.</text>
</comment>
<dbReference type="InterPro" id="IPR036976">
    <property type="entry name" value="RimM_N_sf"/>
</dbReference>
<dbReference type="PANTHER" id="PTHR33692">
    <property type="entry name" value="RIBOSOME MATURATION FACTOR RIMM"/>
    <property type="match status" value="1"/>
</dbReference>
<dbReference type="Pfam" id="PF01782">
    <property type="entry name" value="RimM"/>
    <property type="match status" value="1"/>
</dbReference>
<keyword evidence="2 5" id="KW-0690">Ribosome biogenesis</keyword>
<evidence type="ECO:0000259" key="7">
    <source>
        <dbReference type="Pfam" id="PF24986"/>
    </source>
</evidence>
<sequence length="169" mass="19073">MDKIKVGKIVGTHGLKGEVKIRSNSDFADERFKVGNDLIIKSQNQEIVLKIATVRMHKGNYLVSFENHQNINLIEKYVGSFVYGEKDQSLLDEDEYFYSDLVGVKAVSTEGKEIGIVTSVYDNTAHDILNIDNHGKKIAIPYVDAFIHEVDLENKVITIKLIKGFIDED</sequence>
<feature type="domain" description="Ribosome maturation factor RimM PRC barrel" evidence="7">
    <location>
        <begin position="99"/>
        <end position="162"/>
    </location>
</feature>
<dbReference type="InterPro" id="IPR011033">
    <property type="entry name" value="PRC_barrel-like_sf"/>
</dbReference>
<evidence type="ECO:0000256" key="1">
    <source>
        <dbReference type="ARBA" id="ARBA00022490"/>
    </source>
</evidence>